<evidence type="ECO:0000256" key="4">
    <source>
        <dbReference type="PIRSR" id="PIRSR606710-2"/>
    </source>
</evidence>
<dbReference type="PANTHER" id="PTHR42812">
    <property type="entry name" value="BETA-XYLOSIDASE"/>
    <property type="match status" value="1"/>
</dbReference>
<organism evidence="6 7">
    <name type="scientific">Eisenbergiella tayi</name>
    <dbReference type="NCBI Taxonomy" id="1432052"/>
    <lineage>
        <taxon>Bacteria</taxon>
        <taxon>Bacillati</taxon>
        <taxon>Bacillota</taxon>
        <taxon>Clostridia</taxon>
        <taxon>Lachnospirales</taxon>
        <taxon>Lachnospiraceae</taxon>
        <taxon>Eisenbergiella</taxon>
    </lineage>
</organism>
<keyword evidence="3 5" id="KW-0326">Glycosidase</keyword>
<keyword evidence="2 5" id="KW-0378">Hydrolase</keyword>
<proteinExistence type="inferred from homology"/>
<dbReference type="InterPro" id="IPR006710">
    <property type="entry name" value="Glyco_hydro_43"/>
</dbReference>
<reference evidence="6 7" key="1">
    <citation type="submission" date="2016-07" db="EMBL/GenBank/DDBJ databases">
        <title>Characterization of isolates of Eisenbergiella tayi derived from blood cultures, using whole genome sequencing.</title>
        <authorList>
            <person name="Burdz T."/>
            <person name="Wiebe D."/>
            <person name="Huynh C."/>
            <person name="Bernard K."/>
        </authorList>
    </citation>
    <scope>NUCLEOTIDE SEQUENCE [LARGE SCALE GENOMIC DNA]</scope>
    <source>
        <strain evidence="6 7">NML 110608</strain>
    </source>
</reference>
<dbReference type="Proteomes" id="UP000094067">
    <property type="component" value="Unassembled WGS sequence"/>
</dbReference>
<evidence type="ECO:0000256" key="2">
    <source>
        <dbReference type="ARBA" id="ARBA00022801"/>
    </source>
</evidence>
<dbReference type="EMBL" id="MCGH01000002">
    <property type="protein sequence ID" value="ODM07007.1"/>
    <property type="molecule type" value="Genomic_DNA"/>
</dbReference>
<sequence>MWQTDGFELPDLQNGLRIDGTGGVYLWSSGDLKNWYSEGLILDQSNMETDAWYHERFWAPELRKIDGKFYLTVNCRNLSYGGKHSVCIAAADQITGPYEVLTKEEPAIREKDLPPHKEDPVFICNDASLYSEDGRSYHLFCIPEGIFSYEIEFPSCRLIGDVINVVRPSTDGWDTKIEGAYVMKYQDYYYCFYSSFTRSYEVGVSWSKAMEGPWEKKYDRPIMTPKDGITGCGHNSVFEGPVGKYWIAYHVETKEDPTEDLAIDPLLFTKDGEVSILGPTTDRRKAEW</sequence>
<evidence type="ECO:0000256" key="1">
    <source>
        <dbReference type="ARBA" id="ARBA00009865"/>
    </source>
</evidence>
<accession>A0A1E3AEJ5</accession>
<evidence type="ECO:0000256" key="3">
    <source>
        <dbReference type="ARBA" id="ARBA00023295"/>
    </source>
</evidence>
<dbReference type="RefSeq" id="WP_069152762.1">
    <property type="nucleotide sequence ID" value="NZ_CAJLDD010000002.1"/>
</dbReference>
<name>A0A1E3AEJ5_9FIRM</name>
<dbReference type="InterPro" id="IPR051795">
    <property type="entry name" value="Glycosyl_Hydrlase_43"/>
</dbReference>
<evidence type="ECO:0000313" key="6">
    <source>
        <dbReference type="EMBL" id="ODM07007.1"/>
    </source>
</evidence>
<dbReference type="Pfam" id="PF04616">
    <property type="entry name" value="Glyco_hydro_43"/>
    <property type="match status" value="1"/>
</dbReference>
<feature type="site" description="Important for catalytic activity, responsible for pKa modulation of the active site Glu and correct orientation of both the proton donor and substrate" evidence="4">
    <location>
        <position position="126"/>
    </location>
</feature>
<dbReference type="AlphaFoldDB" id="A0A1E3AEJ5"/>
<protein>
    <submittedName>
        <fullName evidence="6">Glycosyl hydrolases family 43</fullName>
    </submittedName>
</protein>
<evidence type="ECO:0000256" key="5">
    <source>
        <dbReference type="RuleBase" id="RU361187"/>
    </source>
</evidence>
<dbReference type="SUPFAM" id="SSF75005">
    <property type="entry name" value="Arabinanase/levansucrase/invertase"/>
    <property type="match status" value="1"/>
</dbReference>
<comment type="caution">
    <text evidence="6">The sequence shown here is derived from an EMBL/GenBank/DDBJ whole genome shotgun (WGS) entry which is preliminary data.</text>
</comment>
<dbReference type="GO" id="GO:0004553">
    <property type="term" value="F:hydrolase activity, hydrolyzing O-glycosyl compounds"/>
    <property type="evidence" value="ECO:0007669"/>
    <property type="project" value="InterPro"/>
</dbReference>
<evidence type="ECO:0000313" key="7">
    <source>
        <dbReference type="Proteomes" id="UP000094067"/>
    </source>
</evidence>
<gene>
    <name evidence="6" type="ORF">BEI61_02897</name>
</gene>
<dbReference type="PANTHER" id="PTHR42812:SF12">
    <property type="entry name" value="BETA-XYLOSIDASE-RELATED"/>
    <property type="match status" value="1"/>
</dbReference>
<dbReference type="Gene3D" id="2.115.10.20">
    <property type="entry name" value="Glycosyl hydrolase domain, family 43"/>
    <property type="match status" value="1"/>
</dbReference>
<comment type="similarity">
    <text evidence="1 5">Belongs to the glycosyl hydrolase 43 family.</text>
</comment>
<dbReference type="InterPro" id="IPR023296">
    <property type="entry name" value="Glyco_hydro_beta-prop_sf"/>
</dbReference>
<dbReference type="GO" id="GO:0005975">
    <property type="term" value="P:carbohydrate metabolic process"/>
    <property type="evidence" value="ECO:0007669"/>
    <property type="project" value="InterPro"/>
</dbReference>